<dbReference type="Pfam" id="PF08522">
    <property type="entry name" value="BT_3987-like_N"/>
    <property type="match status" value="1"/>
</dbReference>
<dbReference type="Pfam" id="PF13385">
    <property type="entry name" value="Laminin_G_3"/>
    <property type="match status" value="1"/>
</dbReference>
<dbReference type="Gene3D" id="2.60.40.1740">
    <property type="entry name" value="hypothetical protein (bacova_03559)"/>
    <property type="match status" value="1"/>
</dbReference>
<dbReference type="EMBL" id="CP050831">
    <property type="protein sequence ID" value="QIU96477.1"/>
    <property type="molecule type" value="Genomic_DNA"/>
</dbReference>
<dbReference type="PROSITE" id="PS51257">
    <property type="entry name" value="PROKAR_LIPOPROTEIN"/>
    <property type="match status" value="1"/>
</dbReference>
<dbReference type="InterPro" id="IPR013320">
    <property type="entry name" value="ConA-like_dom_sf"/>
</dbReference>
<feature type="domain" description="BT-3987-like N-terminal" evidence="1">
    <location>
        <begin position="36"/>
        <end position="155"/>
    </location>
</feature>
<accession>A0A6H0KVJ5</accession>
<dbReference type="KEGG" id="bfc:BacF7301_20995"/>
<evidence type="ECO:0000313" key="2">
    <source>
        <dbReference type="EMBL" id="QIU96477.1"/>
    </source>
</evidence>
<dbReference type="Gene3D" id="2.60.120.200">
    <property type="match status" value="1"/>
</dbReference>
<proteinExistence type="predicted"/>
<dbReference type="RefSeq" id="WP_167965915.1">
    <property type="nucleotide sequence ID" value="NZ_CP050831.1"/>
</dbReference>
<dbReference type="GO" id="GO:0004553">
    <property type="term" value="F:hydrolase activity, hydrolyzing O-glycosyl compounds"/>
    <property type="evidence" value="ECO:0007669"/>
    <property type="project" value="UniProtKB-ARBA"/>
</dbReference>
<dbReference type="GO" id="GO:0005975">
    <property type="term" value="P:carbohydrate metabolic process"/>
    <property type="evidence" value="ECO:0007669"/>
    <property type="project" value="UniProtKB-ARBA"/>
</dbReference>
<gene>
    <name evidence="2" type="ORF">BacF7301_20995</name>
</gene>
<evidence type="ECO:0000259" key="1">
    <source>
        <dbReference type="Pfam" id="PF08522"/>
    </source>
</evidence>
<reference evidence="2 3" key="1">
    <citation type="submission" date="2020-03" db="EMBL/GenBank/DDBJ databases">
        <title>Genomic analysis of Bacteroides faecium CBA7301.</title>
        <authorList>
            <person name="Kim J."/>
            <person name="Roh S.W."/>
        </authorList>
    </citation>
    <scope>NUCLEOTIDE SEQUENCE [LARGE SCALE GENOMIC DNA]</scope>
    <source>
        <strain evidence="2 3">CBA7301</strain>
    </source>
</reference>
<sequence length="439" mass="49256">MKKNFKQIITKVAIPVTALLLIVGCDNTDYSNKAPFDNNVYLDVASEATTSSITFNRTVSKQNKQFSAQLAYPAGTDITVTFAIEPELINVYNEKYGTQYAALPVQHYQLSTSNITIPAGKVTSNPVDILFKELDQLDIDATYLCPLTISSSNGADILEGSRTLWYLVKRSSAVTTAANLKNAYVTVPNFYVPQDGQPTATCVNNLTSVTYEAIIRVNSFDESTDISSIMGIEQYMCFRLGDASFPRQQLQFQGPDGSKFPTANKSKLLAPGEWYHIALTYDIPNKTIIFYVNGQEQSRSTEFGSDKIQTVSLGDKKLPKEDGSGGDFLFYIGRSYGERNDISRQLNGEICECRIWNVARTQDEIWKNMYDIAEPENDEHLVAYWKFNDGEGFSIKDHSRYKNDALIVPYWKNAEGTDIYELKESEVWPSGIEVPQLNK</sequence>
<protein>
    <submittedName>
        <fullName evidence="2">DUF1735 domain-containing protein</fullName>
    </submittedName>
</protein>
<name>A0A6H0KVJ5_9BACE</name>
<dbReference type="InterPro" id="IPR013728">
    <property type="entry name" value="BT_3987-like_N"/>
</dbReference>
<dbReference type="SUPFAM" id="SSF49899">
    <property type="entry name" value="Concanavalin A-like lectins/glucanases"/>
    <property type="match status" value="1"/>
</dbReference>
<organism evidence="2 3">
    <name type="scientific">Bacteroides faecium</name>
    <dbReference type="NCBI Taxonomy" id="2715212"/>
    <lineage>
        <taxon>Bacteria</taxon>
        <taxon>Pseudomonadati</taxon>
        <taxon>Bacteroidota</taxon>
        <taxon>Bacteroidia</taxon>
        <taxon>Bacteroidales</taxon>
        <taxon>Bacteroidaceae</taxon>
        <taxon>Bacteroides</taxon>
    </lineage>
</organism>
<dbReference type="AlphaFoldDB" id="A0A6H0KVJ5"/>
<dbReference type="Proteomes" id="UP000501780">
    <property type="component" value="Chromosome"/>
</dbReference>
<evidence type="ECO:0000313" key="3">
    <source>
        <dbReference type="Proteomes" id="UP000501780"/>
    </source>
</evidence>
<keyword evidence="3" id="KW-1185">Reference proteome</keyword>